<keyword evidence="4" id="KW-0378">Hydrolase</keyword>
<reference evidence="8 9" key="1">
    <citation type="submission" date="2019-02" db="EMBL/GenBank/DDBJ databases">
        <title>Genome sequencing of the rare red list fungi Dentipellis fragilis.</title>
        <authorList>
            <person name="Buettner E."/>
            <person name="Kellner H."/>
        </authorList>
    </citation>
    <scope>NUCLEOTIDE SEQUENCE [LARGE SCALE GENOMIC DNA]</scope>
    <source>
        <strain evidence="8 9">DSM 105465</strain>
    </source>
</reference>
<organism evidence="8 9">
    <name type="scientific">Dentipellis fragilis</name>
    <dbReference type="NCBI Taxonomy" id="205917"/>
    <lineage>
        <taxon>Eukaryota</taxon>
        <taxon>Fungi</taxon>
        <taxon>Dikarya</taxon>
        <taxon>Basidiomycota</taxon>
        <taxon>Agaricomycotina</taxon>
        <taxon>Agaricomycetes</taxon>
        <taxon>Russulales</taxon>
        <taxon>Hericiaceae</taxon>
        <taxon>Dentipellis</taxon>
    </lineage>
</organism>
<gene>
    <name evidence="8" type="ORF">EVG20_g1211</name>
</gene>
<evidence type="ECO:0000256" key="2">
    <source>
        <dbReference type="ARBA" id="ARBA00022574"/>
    </source>
</evidence>
<evidence type="ECO:0000313" key="8">
    <source>
        <dbReference type="EMBL" id="TFY71817.1"/>
    </source>
</evidence>
<dbReference type="InterPro" id="IPR001680">
    <property type="entry name" value="WD40_rpt"/>
</dbReference>
<comment type="caution">
    <text evidence="8">The sequence shown here is derived from an EMBL/GenBank/DDBJ whole genome shotgun (WGS) entry which is preliminary data.</text>
</comment>
<dbReference type="InterPro" id="IPR052415">
    <property type="entry name" value="Diphthine_MTase"/>
</dbReference>
<dbReference type="SUPFAM" id="SSF50978">
    <property type="entry name" value="WD40 repeat-like"/>
    <property type="match status" value="1"/>
</dbReference>
<comment type="similarity">
    <text evidence="5">Belongs to the DPH7 family.</text>
</comment>
<dbReference type="AlphaFoldDB" id="A0A4Y9ZCV4"/>
<evidence type="ECO:0000256" key="4">
    <source>
        <dbReference type="ARBA" id="ARBA00022801"/>
    </source>
</evidence>
<proteinExistence type="inferred from homology"/>
<dbReference type="PANTHER" id="PTHR46042">
    <property type="entry name" value="DIPHTHINE METHYLTRANSFERASE"/>
    <property type="match status" value="1"/>
</dbReference>
<dbReference type="InterPro" id="IPR015943">
    <property type="entry name" value="WD40/YVTN_repeat-like_dom_sf"/>
</dbReference>
<evidence type="ECO:0000313" key="9">
    <source>
        <dbReference type="Proteomes" id="UP000298327"/>
    </source>
</evidence>
<sequence length="388" mass="43735">MDPFDTIYPADSTEFCPHPDATDIFVCGTYKLEQPLSNVAEDTEDETSLAARQSSPQKRTGRCLVFQVDSPEDLHLYVTSRTPDLLLTPECSSQIQAIDMPAILDMKWCHTTQDRRPLLAIANAEGEVTLHEWDKDQKLLQQTGSIRCAPPDVLCLSLDWSNRRFPTSTMGSLVVSLSNGEVALLEPNPETGLRLTDTWHAHDFEPWIAAWDYWDPDSIFSGGDDLKLKIWDKRQGFDTPTMVNKRFDAGITTIQSHPHVEHIFAVGSYDSTVRLYDRRKPLTPLTEADVSGGAWRVKWHPAPNRNHDLLVACMHDSFKIIKFRDIWEPGQPKTAAGQNWEIAQTFDKHESLGYGVDWSFSPSNGSEPGNTLIASASFYDHALHLWKG</sequence>
<keyword evidence="3" id="KW-0677">Repeat</keyword>
<comment type="pathway">
    <text evidence="1">Protein modification; peptidyl-diphthamide biosynthesis.</text>
</comment>
<keyword evidence="2" id="KW-0853">WD repeat</keyword>
<dbReference type="GO" id="GO:0061685">
    <property type="term" value="F:diphthine methylesterase activity"/>
    <property type="evidence" value="ECO:0007669"/>
    <property type="project" value="UniProtKB-EC"/>
</dbReference>
<dbReference type="Gene3D" id="2.130.10.10">
    <property type="entry name" value="YVTN repeat-like/Quinoprotein amine dehydrogenase"/>
    <property type="match status" value="1"/>
</dbReference>
<dbReference type="InterPro" id="IPR036322">
    <property type="entry name" value="WD40_repeat_dom_sf"/>
</dbReference>
<dbReference type="OrthoDB" id="1930760at2759"/>
<dbReference type="STRING" id="205917.A0A4Y9ZCV4"/>
<evidence type="ECO:0000256" key="3">
    <source>
        <dbReference type="ARBA" id="ARBA00022737"/>
    </source>
</evidence>
<comment type="catalytic activity">
    <reaction evidence="7">
        <text>diphthine methyl ester-[translation elongation factor 2] + H2O = diphthine-[translation elongation factor 2] + methanol + H(+)</text>
        <dbReference type="Rhea" id="RHEA:42656"/>
        <dbReference type="Rhea" id="RHEA-COMP:10172"/>
        <dbReference type="Rhea" id="RHEA-COMP:10173"/>
        <dbReference type="ChEBI" id="CHEBI:15377"/>
        <dbReference type="ChEBI" id="CHEBI:15378"/>
        <dbReference type="ChEBI" id="CHEBI:17790"/>
        <dbReference type="ChEBI" id="CHEBI:79005"/>
        <dbReference type="ChEBI" id="CHEBI:82696"/>
        <dbReference type="EC" id="3.1.1.97"/>
    </reaction>
</comment>
<dbReference type="EC" id="3.1.1.97" evidence="6"/>
<protein>
    <recommendedName>
        <fullName evidence="6">methylated diphthine methylhydrolase</fullName>
        <ecNumber evidence="6">3.1.1.97</ecNumber>
    </recommendedName>
</protein>
<evidence type="ECO:0000256" key="7">
    <source>
        <dbReference type="ARBA" id="ARBA00047551"/>
    </source>
</evidence>
<name>A0A4Y9ZCV4_9AGAM</name>
<dbReference type="Pfam" id="PF00400">
    <property type="entry name" value="WD40"/>
    <property type="match status" value="1"/>
</dbReference>
<dbReference type="GO" id="GO:0005737">
    <property type="term" value="C:cytoplasm"/>
    <property type="evidence" value="ECO:0007669"/>
    <property type="project" value="TreeGrafter"/>
</dbReference>
<accession>A0A4Y9ZCV4</accession>
<evidence type="ECO:0000256" key="6">
    <source>
        <dbReference type="ARBA" id="ARBA00039131"/>
    </source>
</evidence>
<keyword evidence="9" id="KW-1185">Reference proteome</keyword>
<evidence type="ECO:0000256" key="1">
    <source>
        <dbReference type="ARBA" id="ARBA00005156"/>
    </source>
</evidence>
<evidence type="ECO:0000256" key="5">
    <source>
        <dbReference type="ARBA" id="ARBA00038092"/>
    </source>
</evidence>
<dbReference type="Proteomes" id="UP000298327">
    <property type="component" value="Unassembled WGS sequence"/>
</dbReference>
<dbReference type="PANTHER" id="PTHR46042:SF1">
    <property type="entry name" value="DIPHTHINE METHYLTRANSFERASE"/>
    <property type="match status" value="1"/>
</dbReference>
<dbReference type="EMBL" id="SEOQ01000036">
    <property type="protein sequence ID" value="TFY71817.1"/>
    <property type="molecule type" value="Genomic_DNA"/>
</dbReference>
<dbReference type="GO" id="GO:0017183">
    <property type="term" value="P:protein histidyl modification to diphthamide"/>
    <property type="evidence" value="ECO:0007669"/>
    <property type="project" value="TreeGrafter"/>
</dbReference>
<dbReference type="SMART" id="SM00320">
    <property type="entry name" value="WD40"/>
    <property type="match status" value="3"/>
</dbReference>